<keyword evidence="6" id="KW-0238">DNA-binding</keyword>
<evidence type="ECO:0000256" key="6">
    <source>
        <dbReference type="ARBA" id="ARBA00023125"/>
    </source>
</evidence>
<dbReference type="Pfam" id="PF03104">
    <property type="entry name" value="DNA_pol_B_exo1"/>
    <property type="match status" value="1"/>
</dbReference>
<evidence type="ECO:0000256" key="3">
    <source>
        <dbReference type="ARBA" id="ARBA00022679"/>
    </source>
</evidence>
<dbReference type="Pfam" id="PF00136">
    <property type="entry name" value="DNA_pol_B"/>
    <property type="match status" value="1"/>
</dbReference>
<dbReference type="InterPro" id="IPR006134">
    <property type="entry name" value="DNA-dir_DNA_pol_B_multi_dom"/>
</dbReference>
<evidence type="ECO:0000256" key="5">
    <source>
        <dbReference type="ARBA" id="ARBA00022932"/>
    </source>
</evidence>
<feature type="domain" description="DNA-directed DNA polymerase family B exonuclease" evidence="9">
    <location>
        <begin position="121"/>
        <end position="284"/>
    </location>
</feature>
<dbReference type="EC" id="2.7.7.7" evidence="2"/>
<dbReference type="KEGG" id="taa:NMY3_02792"/>
<dbReference type="PANTHER" id="PTHR10322">
    <property type="entry name" value="DNA POLYMERASE CATALYTIC SUBUNIT"/>
    <property type="match status" value="1"/>
</dbReference>
<gene>
    <name evidence="10" type="primary">polB</name>
    <name evidence="10" type="ORF">NMY3_02792</name>
</gene>
<dbReference type="Gene3D" id="1.10.132.60">
    <property type="entry name" value="DNA polymerase family B, C-terminal domain"/>
    <property type="match status" value="1"/>
</dbReference>
<dbReference type="InterPro" id="IPR006133">
    <property type="entry name" value="DNA-dir_DNA_pol_B_exonuc"/>
</dbReference>
<comment type="catalytic activity">
    <reaction evidence="7">
        <text>DNA(n) + a 2'-deoxyribonucleoside 5'-triphosphate = DNA(n+1) + diphosphate</text>
        <dbReference type="Rhea" id="RHEA:22508"/>
        <dbReference type="Rhea" id="RHEA-COMP:17339"/>
        <dbReference type="Rhea" id="RHEA-COMP:17340"/>
        <dbReference type="ChEBI" id="CHEBI:33019"/>
        <dbReference type="ChEBI" id="CHEBI:61560"/>
        <dbReference type="ChEBI" id="CHEBI:173112"/>
        <dbReference type="EC" id="2.7.7.7"/>
    </reaction>
</comment>
<dbReference type="Gene3D" id="3.30.420.10">
    <property type="entry name" value="Ribonuclease H-like superfamily/Ribonuclease H"/>
    <property type="match status" value="1"/>
</dbReference>
<evidence type="ECO:0000259" key="9">
    <source>
        <dbReference type="Pfam" id="PF03104"/>
    </source>
</evidence>
<dbReference type="InterPro" id="IPR012337">
    <property type="entry name" value="RNaseH-like_sf"/>
</dbReference>
<dbReference type="PANTHER" id="PTHR10322:SF23">
    <property type="entry name" value="DNA POLYMERASE DELTA CATALYTIC SUBUNIT"/>
    <property type="match status" value="1"/>
</dbReference>
<dbReference type="Gene3D" id="3.90.1600.10">
    <property type="entry name" value="Palm domain of DNA polymerase"/>
    <property type="match status" value="1"/>
</dbReference>
<dbReference type="SUPFAM" id="SSF56672">
    <property type="entry name" value="DNA/RNA polymerases"/>
    <property type="match status" value="1"/>
</dbReference>
<accession>A0A654MBY2</accession>
<evidence type="ECO:0000313" key="11">
    <source>
        <dbReference type="Proteomes" id="UP000058925"/>
    </source>
</evidence>
<dbReference type="SUPFAM" id="SSF53098">
    <property type="entry name" value="Ribonuclease H-like"/>
    <property type="match status" value="1"/>
</dbReference>
<keyword evidence="4 10" id="KW-0548">Nucleotidyltransferase</keyword>
<dbReference type="InterPro" id="IPR050240">
    <property type="entry name" value="DNA_pol_type-B"/>
</dbReference>
<dbReference type="InterPro" id="IPR042087">
    <property type="entry name" value="DNA_pol_B_thumb"/>
</dbReference>
<feature type="domain" description="DNA-directed DNA polymerase family B multifunctional" evidence="8">
    <location>
        <begin position="403"/>
        <end position="784"/>
    </location>
</feature>
<dbReference type="InterPro" id="IPR043502">
    <property type="entry name" value="DNA/RNA_pol_sf"/>
</dbReference>
<proteinExistence type="inferred from homology"/>
<dbReference type="InterPro" id="IPR006172">
    <property type="entry name" value="DNA-dir_DNA_pol_B"/>
</dbReference>
<evidence type="ECO:0000313" key="10">
    <source>
        <dbReference type="EMBL" id="ALI36982.1"/>
    </source>
</evidence>
<dbReference type="GO" id="GO:0000166">
    <property type="term" value="F:nucleotide binding"/>
    <property type="evidence" value="ECO:0007669"/>
    <property type="project" value="InterPro"/>
</dbReference>
<dbReference type="GO" id="GO:0006261">
    <property type="term" value="P:DNA-templated DNA replication"/>
    <property type="evidence" value="ECO:0007669"/>
    <property type="project" value="TreeGrafter"/>
</dbReference>
<evidence type="ECO:0000256" key="1">
    <source>
        <dbReference type="ARBA" id="ARBA00005755"/>
    </source>
</evidence>
<name>A0A654MBY2_9ARCH</name>
<dbReference type="Gene3D" id="1.10.287.690">
    <property type="entry name" value="Helix hairpin bin"/>
    <property type="match status" value="1"/>
</dbReference>
<keyword evidence="3 10" id="KW-0808">Transferase</keyword>
<evidence type="ECO:0000256" key="2">
    <source>
        <dbReference type="ARBA" id="ARBA00012417"/>
    </source>
</evidence>
<dbReference type="Proteomes" id="UP000058925">
    <property type="component" value="Chromosome"/>
</dbReference>
<dbReference type="AlphaFoldDB" id="A0A654MBY2"/>
<sequence length="801" mass="93733">MVDLLITMNGWLFDIYYQKDRMILWIKERKGNVKRLEYLWSPSIYVTSDLKSELVDLVGNSKISSSIKEYQFEYKFEHPSSVIVDKCKRNVTLRLTLSDSIHILNLAKRIERLSIRFGHYRLYNVDISPEQSFLYEKDLYPLGLYNIEEIRSTESVQTNIYQVVNDKNDDIDSFEYIVPNFKFLSFELISERKSIRNDLEDRILKIKIISFEKDNVIKEDFSISEENELETILEFAYEINRIDPDIIITKGGDQFLFPHLFHRAKANKIENQLLINLNRESNIEYLLKKNKLFSNKSIGSNDLSSTSYISYGKVYFKPQPFFLYGRIHIDINNSFIYRDNGLEGLAELSRVCRIPLQLASRSTIGKCLSSLYFYNAHKKDILIPWKPITSEIFKSFSDLLKVDKGGFVFESKPGAYDNVAEFDFISLYPNIMLRKNISSDTINCACCKSATDNKVPELEHLYHLCKKRIGIVPLSLKTVLDRRLEYKKRKNLCISKNDEYLKNCYDNRQTALKWILVTSFGYLGFSNSKFGRIDAHITVCAFARDILMKTSKIAEKHGFDVIHGIVDSIWISKIDNIEYSLSVADSAHRYINLKKDIEEQTGFSISFEGVYKWIVFDSSKINPDLPALNRYFGVFEDGTIKMRGIETRRHDTPELFVYFQEELMKIMSAYSNIHEITKCLPILESIYKKYINLICTKKISYTDLIFTKRMSKASNEYADRDTIENCVLKQLTNNGKSLNAGEEIKYIITNFYHENFLERAIPIELIDENDIKYDTKRYLELLKETYDSVTKFFYSQIPKFD</sequence>
<dbReference type="GO" id="GO:0003677">
    <property type="term" value="F:DNA binding"/>
    <property type="evidence" value="ECO:0007669"/>
    <property type="project" value="UniProtKB-KW"/>
</dbReference>
<dbReference type="InterPro" id="IPR023211">
    <property type="entry name" value="DNA_pol_palm_dom_sf"/>
</dbReference>
<reference evidence="11" key="1">
    <citation type="submission" date="2015-10" db="EMBL/GenBank/DDBJ databases">
        <title>Niche specialization of a soil ammonia-oxidizing archaeon, Candidatus Nitrosocosmicus oleophilus.</title>
        <authorList>
            <person name="Jung M.-Y."/>
            <person name="Rhee S.-K."/>
        </authorList>
    </citation>
    <scope>NUCLEOTIDE SEQUENCE [LARGE SCALE GENOMIC DNA]</scope>
    <source>
        <strain evidence="11">MY3</strain>
    </source>
</reference>
<evidence type="ECO:0000259" key="8">
    <source>
        <dbReference type="Pfam" id="PF00136"/>
    </source>
</evidence>
<dbReference type="EMBL" id="CP012850">
    <property type="protein sequence ID" value="ALI36982.1"/>
    <property type="molecule type" value="Genomic_DNA"/>
</dbReference>
<protein>
    <recommendedName>
        <fullName evidence="2">DNA-directed DNA polymerase</fullName>
        <ecNumber evidence="2">2.7.7.7</ecNumber>
    </recommendedName>
</protein>
<dbReference type="SMART" id="SM00486">
    <property type="entry name" value="POLBc"/>
    <property type="match status" value="1"/>
</dbReference>
<dbReference type="InterPro" id="IPR036397">
    <property type="entry name" value="RNaseH_sf"/>
</dbReference>
<keyword evidence="11" id="KW-1185">Reference proteome</keyword>
<evidence type="ECO:0000256" key="4">
    <source>
        <dbReference type="ARBA" id="ARBA00022695"/>
    </source>
</evidence>
<comment type="similarity">
    <text evidence="1">Belongs to the DNA polymerase type-B family.</text>
</comment>
<organism evidence="10 11">
    <name type="scientific">Candidatus Nitrosocosmicus oleophilus</name>
    <dbReference type="NCBI Taxonomy" id="1353260"/>
    <lineage>
        <taxon>Archaea</taxon>
        <taxon>Nitrososphaerota</taxon>
        <taxon>Nitrososphaeria</taxon>
        <taxon>Nitrososphaerales</taxon>
        <taxon>Nitrososphaeraceae</taxon>
        <taxon>Candidatus Nitrosocosmicus</taxon>
    </lineage>
</organism>
<dbReference type="GO" id="GO:0003887">
    <property type="term" value="F:DNA-directed DNA polymerase activity"/>
    <property type="evidence" value="ECO:0007669"/>
    <property type="project" value="UniProtKB-KW"/>
</dbReference>
<keyword evidence="5" id="KW-0239">DNA-directed DNA polymerase</keyword>
<evidence type="ECO:0000256" key="7">
    <source>
        <dbReference type="ARBA" id="ARBA00049244"/>
    </source>
</evidence>